<dbReference type="EMBL" id="CP020330">
    <property type="protein sequence ID" value="AQZ51782.1"/>
    <property type="molecule type" value="Genomic_DNA"/>
</dbReference>
<keyword evidence="3" id="KW-1185">Reference proteome</keyword>
<sequence>MADVPARDHAATMDAMYRYQRHVYDLTRKYYLFGRDRLIADLNCAPRDKVLEIACGTGRNLVSIAKRYPGAKLYGLDISEQMLVSARAKFSKSENPPAFVAADACDFAPATFGEAGFDRIVISYALSMIPDWQQAVKIARRALNPGGSLHIVDFGQQEGLPAWFRAGLEAWLAKFHVTPRAEMAAVLEAEAIDAELRFETIGRGYAWHAVLRA</sequence>
<evidence type="ECO:0000313" key="3">
    <source>
        <dbReference type="Proteomes" id="UP000191135"/>
    </source>
</evidence>
<proteinExistence type="predicted"/>
<accession>A0A1U9Z2F0</accession>
<dbReference type="SUPFAM" id="SSF53335">
    <property type="entry name" value="S-adenosyl-L-methionine-dependent methyltransferases"/>
    <property type="match status" value="1"/>
</dbReference>
<dbReference type="STRING" id="1122214.Mame_02454"/>
<feature type="domain" description="Methyltransferase" evidence="1">
    <location>
        <begin position="50"/>
        <end position="147"/>
    </location>
</feature>
<dbReference type="CDD" id="cd02440">
    <property type="entry name" value="AdoMet_MTases"/>
    <property type="match status" value="1"/>
</dbReference>
<keyword evidence="2" id="KW-0808">Transferase</keyword>
<dbReference type="eggNOG" id="COG2226">
    <property type="taxonomic scope" value="Bacteria"/>
</dbReference>
<dbReference type="GO" id="GO:0032259">
    <property type="term" value="P:methylation"/>
    <property type="evidence" value="ECO:0007669"/>
    <property type="project" value="UniProtKB-KW"/>
</dbReference>
<dbReference type="InterPro" id="IPR029063">
    <property type="entry name" value="SAM-dependent_MTases_sf"/>
</dbReference>
<gene>
    <name evidence="2" type="primary">ubiE_2</name>
    <name evidence="2" type="ORF">Mame_02454</name>
</gene>
<dbReference type="GO" id="GO:0043770">
    <property type="term" value="F:demethylmenaquinone methyltransferase activity"/>
    <property type="evidence" value="ECO:0007669"/>
    <property type="project" value="UniProtKB-EC"/>
</dbReference>
<dbReference type="InterPro" id="IPR041698">
    <property type="entry name" value="Methyltransf_25"/>
</dbReference>
<protein>
    <submittedName>
        <fullName evidence="2">Demethylmenaquinone methyltransferase</fullName>
        <ecNumber evidence="2">2.1.1.163</ecNumber>
    </submittedName>
</protein>
<dbReference type="AlphaFoldDB" id="A0A1U9Z2F0"/>
<dbReference type="RefSeq" id="WP_018063622.1">
    <property type="nucleotide sequence ID" value="NZ_AQWH01000004.1"/>
</dbReference>
<dbReference type="EC" id="2.1.1.163" evidence="2"/>
<name>A0A1U9Z2F0_9HYPH</name>
<dbReference type="PANTHER" id="PTHR43591">
    <property type="entry name" value="METHYLTRANSFERASE"/>
    <property type="match status" value="1"/>
</dbReference>
<dbReference type="Proteomes" id="UP000191135">
    <property type="component" value="Chromosome"/>
</dbReference>
<dbReference type="PANTHER" id="PTHR43591:SF24">
    <property type="entry name" value="2-METHOXY-6-POLYPRENYL-1,4-BENZOQUINOL METHYLASE, MITOCHONDRIAL"/>
    <property type="match status" value="1"/>
</dbReference>
<dbReference type="KEGG" id="mmed:Mame_02454"/>
<dbReference type="Pfam" id="PF13649">
    <property type="entry name" value="Methyltransf_25"/>
    <property type="match status" value="1"/>
</dbReference>
<evidence type="ECO:0000313" key="2">
    <source>
        <dbReference type="EMBL" id="AQZ51782.1"/>
    </source>
</evidence>
<dbReference type="Gene3D" id="3.40.50.150">
    <property type="entry name" value="Vaccinia Virus protein VP39"/>
    <property type="match status" value="1"/>
</dbReference>
<dbReference type="OrthoDB" id="5298787at2"/>
<keyword evidence="2" id="KW-0489">Methyltransferase</keyword>
<organism evidence="2 3">
    <name type="scientific">Martelella mediterranea DSM 17316</name>
    <dbReference type="NCBI Taxonomy" id="1122214"/>
    <lineage>
        <taxon>Bacteria</taxon>
        <taxon>Pseudomonadati</taxon>
        <taxon>Pseudomonadota</taxon>
        <taxon>Alphaproteobacteria</taxon>
        <taxon>Hyphomicrobiales</taxon>
        <taxon>Aurantimonadaceae</taxon>
        <taxon>Martelella</taxon>
    </lineage>
</organism>
<reference evidence="2 3" key="1">
    <citation type="submission" date="2017-03" db="EMBL/GenBank/DDBJ databases">
        <title>Foreign affairs: Plasmid Transfer between Roseobacters and Rhizobia.</title>
        <authorList>
            <person name="Bartling P."/>
            <person name="Bunk B."/>
            <person name="Overmann J."/>
            <person name="Brinkmann H."/>
            <person name="Petersen J."/>
        </authorList>
    </citation>
    <scope>NUCLEOTIDE SEQUENCE [LARGE SCALE GENOMIC DNA]</scope>
    <source>
        <strain evidence="2 3">MACL11</strain>
    </source>
</reference>
<evidence type="ECO:0000259" key="1">
    <source>
        <dbReference type="Pfam" id="PF13649"/>
    </source>
</evidence>